<sequence length="1077" mass="122806">MSLSRPAWPAGPARPVPSTRPPEDPAATPPSSKRPRMEEPAGVSAAAWPLLVVPRLSEVEKVWEWSPRPFTAFLIPKNPGSSGGGRQRCDLGWQDRTFQTQSCWQSGVSGRAGCWRAPGKSQEPGLQEVREALGVRHGDPAEVSHVPPNTSMPGIQRVKPEPEELPAPGKGTTLKEKNSVRQPGSPFLDVTFSEETKSTLHDIKDRCKVVSVITSEKKENISSSILKIPRLQNQACLGSAKPGYFRDNITIIFPEFPRDLNSNMSFVYLKEIAKKKNDKVVAYARDFTNIFWAQNRPDAKKQKFQDDKKIEFVENDFCGYYESQQQSLPVEGEIDSISLNCCHRGGIEVDVRYSSKNSTLTPEDANWEGTERNLDLPTRQEESQSWDSNRSVLRRKRQNCWIMKNFRVIWETMKKLRENSNLAQLLETDLLNKGDYHNAKVRDVHEPQSSTPVIGTLVTSPNLIKIVWFNGKDENANRLQLRHYTMQKYISRNKDDSTLTCHQMLTCEKQIDIQKSGILSKFLQNNISELYNIILKTNIVSLLNHFVSLMKNGGDTEEGCIFKCRVHLNYLKNIIKESHVEYLTRMFISSRPLENNTKSMAKKRKLFKMERVLEGVKKHSISSLSIETKRFQIYKPHENVPLLLDFGDTKGLSLSKEPSYENASCSEQFLNVEKWTYYSFGIASTCVKSDMLFIQNNCGHTSEKYYESVMYNQDLDIERKQKQKTPHSTFQFVFEHIFNARQLSTLSNENKIHSDQMVITQKSSLENLLDDIEWKIYDFILKKYVRATESSSSFQVHKAISIEKKEDSSPPIESMSSVQVASRVSKDINVRETTSANQNSGANTKETGDFLQEGELANSACFHPENDSTLYADRQFESDSSGENNKCFQGLAARCLSTETLSIAKDFKMKSKFDLVLEELCMFHEISKENEIPSTAEANNRKENYFGESNDVKEARMEIEKDLEMVETNKRNAPALPLDLKAGSNMHKRHQRLFNWKTIPTHGRQAVPNEYCCPRSEEESLHSTPEEDYKKPFHKSSAFSSEECKKEKNDYLLKGGYLVIQAGIKLPLQLLLLTLNS</sequence>
<feature type="region of interest" description="Disordered" evidence="1">
    <location>
        <begin position="358"/>
        <end position="388"/>
    </location>
</feature>
<gene>
    <name evidence="2" type="ORF">U0070_001950</name>
</gene>
<evidence type="ECO:0000256" key="1">
    <source>
        <dbReference type="SAM" id="MobiDB-lite"/>
    </source>
</evidence>
<evidence type="ECO:0000313" key="3">
    <source>
        <dbReference type="Proteomes" id="UP001488838"/>
    </source>
</evidence>
<feature type="region of interest" description="Disordered" evidence="1">
    <location>
        <begin position="1016"/>
        <end position="1035"/>
    </location>
</feature>
<protein>
    <submittedName>
        <fullName evidence="2">Uncharacterized protein</fullName>
    </submittedName>
</protein>
<dbReference type="GO" id="GO:0032991">
    <property type="term" value="C:protein-containing complex"/>
    <property type="evidence" value="ECO:0007669"/>
    <property type="project" value="TreeGrafter"/>
</dbReference>
<accession>A0AAW0ICC3</accession>
<feature type="region of interest" description="Disordered" evidence="1">
    <location>
        <begin position="139"/>
        <end position="186"/>
    </location>
</feature>
<dbReference type="EMBL" id="JBBHLL010000163">
    <property type="protein sequence ID" value="KAK7811897.1"/>
    <property type="molecule type" value="Genomic_DNA"/>
</dbReference>
<dbReference type="Proteomes" id="UP001488838">
    <property type="component" value="Unassembled WGS sequence"/>
</dbReference>
<dbReference type="InterPro" id="IPR053355">
    <property type="entry name" value="RAD51-associated"/>
</dbReference>
<feature type="compositionally biased region" description="Basic and acidic residues" evidence="1">
    <location>
        <begin position="1016"/>
        <end position="1031"/>
    </location>
</feature>
<evidence type="ECO:0000313" key="2">
    <source>
        <dbReference type="EMBL" id="KAK7811897.1"/>
    </source>
</evidence>
<organism evidence="2 3">
    <name type="scientific">Myodes glareolus</name>
    <name type="common">Bank vole</name>
    <name type="synonym">Clethrionomys glareolus</name>
    <dbReference type="NCBI Taxonomy" id="447135"/>
    <lineage>
        <taxon>Eukaryota</taxon>
        <taxon>Metazoa</taxon>
        <taxon>Chordata</taxon>
        <taxon>Craniata</taxon>
        <taxon>Vertebrata</taxon>
        <taxon>Euteleostomi</taxon>
        <taxon>Mammalia</taxon>
        <taxon>Eutheria</taxon>
        <taxon>Euarchontoglires</taxon>
        <taxon>Glires</taxon>
        <taxon>Rodentia</taxon>
        <taxon>Myomorpha</taxon>
        <taxon>Muroidea</taxon>
        <taxon>Cricetidae</taxon>
        <taxon>Arvicolinae</taxon>
        <taxon>Myodes</taxon>
    </lineage>
</organism>
<keyword evidence="3" id="KW-1185">Reference proteome</keyword>
<proteinExistence type="predicted"/>
<dbReference type="AlphaFoldDB" id="A0AAW0ICC3"/>
<comment type="caution">
    <text evidence="2">The sequence shown here is derived from an EMBL/GenBank/DDBJ whole genome shotgun (WGS) entry which is preliminary data.</text>
</comment>
<reference evidence="2 3" key="1">
    <citation type="journal article" date="2023" name="bioRxiv">
        <title>Conserved and derived expression patterns and positive selection on dental genes reveal complex evolutionary context of ever-growing rodent molars.</title>
        <authorList>
            <person name="Calamari Z.T."/>
            <person name="Song A."/>
            <person name="Cohen E."/>
            <person name="Akter M."/>
            <person name="Roy R.D."/>
            <person name="Hallikas O."/>
            <person name="Christensen M.M."/>
            <person name="Li P."/>
            <person name="Marangoni P."/>
            <person name="Jernvall J."/>
            <person name="Klein O.D."/>
        </authorList>
    </citation>
    <scope>NUCLEOTIDE SEQUENCE [LARGE SCALE GENOMIC DNA]</scope>
    <source>
        <strain evidence="2">V071</strain>
    </source>
</reference>
<name>A0AAW0ICC3_MYOGA</name>
<dbReference type="PANTHER" id="PTHR39229">
    <property type="entry name" value="MCG1037962"/>
    <property type="match status" value="1"/>
</dbReference>
<feature type="compositionally biased region" description="Basic and acidic residues" evidence="1">
    <location>
        <begin position="369"/>
        <end position="382"/>
    </location>
</feature>
<feature type="region of interest" description="Disordered" evidence="1">
    <location>
        <begin position="1"/>
        <end position="44"/>
    </location>
</feature>
<dbReference type="PANTHER" id="PTHR39229:SF1">
    <property type="entry name" value="RAD51-ASSOCIATED PROTEIN 2"/>
    <property type="match status" value="1"/>
</dbReference>